<organism evidence="1 2">
    <name type="scientific">Electrophorus voltai</name>
    <dbReference type="NCBI Taxonomy" id="2609070"/>
    <lineage>
        <taxon>Eukaryota</taxon>
        <taxon>Metazoa</taxon>
        <taxon>Chordata</taxon>
        <taxon>Craniata</taxon>
        <taxon>Vertebrata</taxon>
        <taxon>Euteleostomi</taxon>
        <taxon>Actinopterygii</taxon>
        <taxon>Neopterygii</taxon>
        <taxon>Teleostei</taxon>
        <taxon>Ostariophysi</taxon>
        <taxon>Gymnotiformes</taxon>
        <taxon>Gymnotoidei</taxon>
        <taxon>Gymnotidae</taxon>
        <taxon>Electrophorus</taxon>
    </lineage>
</organism>
<name>A0AAD9DQW3_9TELE</name>
<proteinExistence type="predicted"/>
<evidence type="ECO:0000313" key="2">
    <source>
        <dbReference type="Proteomes" id="UP001239994"/>
    </source>
</evidence>
<evidence type="ECO:0000313" key="1">
    <source>
        <dbReference type="EMBL" id="KAK1791820.1"/>
    </source>
</evidence>
<comment type="caution">
    <text evidence="1">The sequence shown here is derived from an EMBL/GenBank/DDBJ whole genome shotgun (WGS) entry which is preliminary data.</text>
</comment>
<reference evidence="1" key="1">
    <citation type="submission" date="2023-03" db="EMBL/GenBank/DDBJ databases">
        <title>Electrophorus voltai genome.</title>
        <authorList>
            <person name="Bian C."/>
        </authorList>
    </citation>
    <scope>NUCLEOTIDE SEQUENCE</scope>
    <source>
        <strain evidence="1">CB-2022</strain>
        <tissue evidence="1">Muscle</tissue>
    </source>
</reference>
<dbReference type="EMBL" id="JAROKS010000020">
    <property type="protein sequence ID" value="KAK1791820.1"/>
    <property type="molecule type" value="Genomic_DNA"/>
</dbReference>
<gene>
    <name evidence="1" type="ORF">P4O66_013793</name>
</gene>
<accession>A0AAD9DQW3</accession>
<dbReference type="Proteomes" id="UP001239994">
    <property type="component" value="Unassembled WGS sequence"/>
</dbReference>
<keyword evidence="2" id="KW-1185">Reference proteome</keyword>
<sequence>MSAMEEEFQFATDEQLGVSKHFSPLRQRSAQELDITPFGPIPLHEKEIPDHMLEVRARPCLTWVCSDAAEVQPVQSAHIVRVSVCVCVKKISVQCRVEKDVETVKIAVKYKRNFNWDMFRQLKPRRVQKRNVPCSMLSDGDLEIRLAINSATNLPV</sequence>
<dbReference type="AlphaFoldDB" id="A0AAD9DQW3"/>
<protein>
    <submittedName>
        <fullName evidence="1">Uncharacterized protein</fullName>
    </submittedName>
</protein>